<dbReference type="KEGG" id="apuu:APUU_61169A"/>
<dbReference type="GeneID" id="64978118"/>
<dbReference type="GO" id="GO:0016747">
    <property type="term" value="F:acyltransferase activity, transferring groups other than amino-acyl groups"/>
    <property type="evidence" value="ECO:0007669"/>
    <property type="project" value="InterPro"/>
</dbReference>
<dbReference type="CDD" id="cd04301">
    <property type="entry name" value="NAT_SF"/>
    <property type="match status" value="1"/>
</dbReference>
<dbReference type="PROSITE" id="PS51186">
    <property type="entry name" value="GNAT"/>
    <property type="match status" value="1"/>
</dbReference>
<feature type="domain" description="N-acetyltransferase" evidence="1">
    <location>
        <begin position="71"/>
        <end position="228"/>
    </location>
</feature>
<gene>
    <name evidence="2" type="ORF">APUU_61169A</name>
</gene>
<dbReference type="Pfam" id="PF13302">
    <property type="entry name" value="Acetyltransf_3"/>
    <property type="match status" value="1"/>
</dbReference>
<dbReference type="OrthoDB" id="630895at2759"/>
<dbReference type="Proteomes" id="UP000654913">
    <property type="component" value="Chromosome 6"/>
</dbReference>
<keyword evidence="3" id="KW-1185">Reference proteome</keyword>
<evidence type="ECO:0000313" key="3">
    <source>
        <dbReference type="Proteomes" id="UP000654913"/>
    </source>
</evidence>
<evidence type="ECO:0000259" key="1">
    <source>
        <dbReference type="PROSITE" id="PS51186"/>
    </source>
</evidence>
<protein>
    <recommendedName>
        <fullName evidence="1">N-acetyltransferase domain-containing protein</fullName>
    </recommendedName>
</protein>
<proteinExistence type="predicted"/>
<name>A0A7R8AR55_9EURO</name>
<organism evidence="2 3">
    <name type="scientific">Aspergillus puulaauensis</name>
    <dbReference type="NCBI Taxonomy" id="1220207"/>
    <lineage>
        <taxon>Eukaryota</taxon>
        <taxon>Fungi</taxon>
        <taxon>Dikarya</taxon>
        <taxon>Ascomycota</taxon>
        <taxon>Pezizomycotina</taxon>
        <taxon>Eurotiomycetes</taxon>
        <taxon>Eurotiomycetidae</taxon>
        <taxon>Eurotiales</taxon>
        <taxon>Aspergillaceae</taxon>
        <taxon>Aspergillus</taxon>
    </lineage>
</organism>
<accession>A0A7R8AR55</accession>
<dbReference type="InterPro" id="IPR016181">
    <property type="entry name" value="Acyl_CoA_acyltransferase"/>
</dbReference>
<dbReference type="Gene3D" id="3.40.630.30">
    <property type="match status" value="1"/>
</dbReference>
<dbReference type="RefSeq" id="XP_041560307.1">
    <property type="nucleotide sequence ID" value="XM_041694481.1"/>
</dbReference>
<dbReference type="PANTHER" id="PTHR43792">
    <property type="entry name" value="GNAT FAMILY, PUTATIVE (AFU_ORTHOLOGUE AFUA_3G00765)-RELATED-RELATED"/>
    <property type="match status" value="1"/>
</dbReference>
<reference evidence="2" key="1">
    <citation type="submission" date="2021-01" db="EMBL/GenBank/DDBJ databases">
        <authorList>
            <consortium name="Aspergillus puulaauensis MK2 genome sequencing consortium"/>
            <person name="Kazuki M."/>
            <person name="Futagami T."/>
        </authorList>
    </citation>
    <scope>NUCLEOTIDE SEQUENCE</scope>
    <source>
        <strain evidence="2">MK2</strain>
    </source>
</reference>
<dbReference type="InterPro" id="IPR051531">
    <property type="entry name" value="N-acetyltransferase"/>
</dbReference>
<dbReference type="InterPro" id="IPR000182">
    <property type="entry name" value="GNAT_dom"/>
</dbReference>
<dbReference type="EMBL" id="AP024448">
    <property type="protein sequence ID" value="BCS28121.1"/>
    <property type="molecule type" value="Genomic_DNA"/>
</dbReference>
<sequence length="231" mass="25346">MANEPNRNTTNPPAPIYPTQPTTVILPRPADLQPIHTENLILQPFNLDSEPALNSDAAKFFLFRSRPDVAAWLRSKTPDSTPSETKSWMKAKIFNTPDGSGAINSRHFFFSIVPKSSPGTIIGGVGINSLSPAPSVGYALHPDFWGKGYATEAVRGVVEAWWGLPRVPVEHTNGDGNRRGEERLFAATQRENIGSRKVLSKVGFEVYEFAEYQGATIAVMCISKKGLYDQS</sequence>
<reference evidence="2" key="2">
    <citation type="submission" date="2021-02" db="EMBL/GenBank/DDBJ databases">
        <title>Aspergillus puulaauensis MK2 genome sequence.</title>
        <authorList>
            <person name="Futagami T."/>
            <person name="Mori K."/>
            <person name="Kadooka C."/>
            <person name="Tanaka T."/>
        </authorList>
    </citation>
    <scope>NUCLEOTIDE SEQUENCE</scope>
    <source>
        <strain evidence="2">MK2</strain>
    </source>
</reference>
<dbReference type="SUPFAM" id="SSF55729">
    <property type="entry name" value="Acyl-CoA N-acyltransferases (Nat)"/>
    <property type="match status" value="1"/>
</dbReference>
<evidence type="ECO:0000313" key="2">
    <source>
        <dbReference type="EMBL" id="BCS28121.1"/>
    </source>
</evidence>
<dbReference type="PANTHER" id="PTHR43792:SF1">
    <property type="entry name" value="N-ACETYLTRANSFERASE DOMAIN-CONTAINING PROTEIN"/>
    <property type="match status" value="1"/>
</dbReference>
<dbReference type="AlphaFoldDB" id="A0A7R8AR55"/>